<evidence type="ECO:0000256" key="1">
    <source>
        <dbReference type="SAM" id="Phobius"/>
    </source>
</evidence>
<accession>A0AA49JXV8</accession>
<dbReference type="EMBL" id="CP130612">
    <property type="protein sequence ID" value="WKW10970.1"/>
    <property type="molecule type" value="Genomic_DNA"/>
</dbReference>
<evidence type="ECO:0000313" key="4">
    <source>
        <dbReference type="Proteomes" id="UP001229955"/>
    </source>
</evidence>
<dbReference type="EMBL" id="CP130613">
    <property type="protein sequence ID" value="WKW13879.1"/>
    <property type="molecule type" value="Genomic_DNA"/>
</dbReference>
<evidence type="ECO:0000313" key="2">
    <source>
        <dbReference type="EMBL" id="WKW10970.1"/>
    </source>
</evidence>
<sequence>MSSRPQSFQSHTAWQPMFHFIASPLTMLYMLYAINLAFREPVKANLIHAVWATAIAVGVFASRIMVLTVQNRVIRLEMRLRLKELLSGDLLARSKALTVRQLIALRFASDAELPALIERTLKGEFKSGKEIKAAIKDWQADWLRA</sequence>
<keyword evidence="1" id="KW-1133">Transmembrane helix</keyword>
<dbReference type="Proteomes" id="UP001229955">
    <property type="component" value="Chromosome"/>
</dbReference>
<accession>A0AA49JS73</accession>
<dbReference type="AlphaFoldDB" id="A0AA49JXV8"/>
<reference evidence="3" key="1">
    <citation type="submission" date="2023-07" db="EMBL/GenBank/DDBJ databases">
        <authorList>
            <person name="Haufschild T."/>
            <person name="Kallscheuer N."/>
            <person name="Hammer J."/>
            <person name="Kohn T."/>
            <person name="Kabuu M."/>
            <person name="Jogler M."/>
            <person name="Wohfarth N."/>
            <person name="Heuer A."/>
            <person name="Rohde M."/>
            <person name="van Teeseling M.C.F."/>
            <person name="Jogler C."/>
        </authorList>
    </citation>
    <scope>NUCLEOTIDE SEQUENCE</scope>
    <source>
        <strain evidence="2">Strain 138</strain>
        <strain evidence="3">Strain 318</strain>
    </source>
</reference>
<name>A0AA49JXV8_9BACT</name>
<dbReference type="Pfam" id="PF20136">
    <property type="entry name" value="DUF6526"/>
    <property type="match status" value="1"/>
</dbReference>
<dbReference type="RefSeq" id="WP_367886680.1">
    <property type="nucleotide sequence ID" value="NZ_CP130612.1"/>
</dbReference>
<organism evidence="3 4">
    <name type="scientific">Pseudogemmatithrix spongiicola</name>
    <dbReference type="NCBI Taxonomy" id="3062599"/>
    <lineage>
        <taxon>Bacteria</taxon>
        <taxon>Pseudomonadati</taxon>
        <taxon>Gemmatimonadota</taxon>
        <taxon>Gemmatimonadia</taxon>
        <taxon>Gemmatimonadales</taxon>
        <taxon>Gemmatimonadaceae</taxon>
        <taxon>Pseudogemmatithrix</taxon>
    </lineage>
</organism>
<keyword evidence="4" id="KW-1185">Reference proteome</keyword>
<proteinExistence type="predicted"/>
<keyword evidence="1" id="KW-0812">Transmembrane</keyword>
<gene>
    <name evidence="2" type="ORF">Strain138_000203</name>
    <name evidence="3" type="ORF">Strain318_000203</name>
</gene>
<feature type="transmembrane region" description="Helical" evidence="1">
    <location>
        <begin position="46"/>
        <end position="69"/>
    </location>
</feature>
<dbReference type="KEGG" id="pspc:Strain318_000203"/>
<feature type="transmembrane region" description="Helical" evidence="1">
    <location>
        <begin position="12"/>
        <end position="34"/>
    </location>
</feature>
<dbReference type="InterPro" id="IPR045385">
    <property type="entry name" value="DUF6526"/>
</dbReference>
<keyword evidence="1" id="KW-0472">Membrane</keyword>
<protein>
    <submittedName>
        <fullName evidence="3">DUF6526 family protein</fullName>
    </submittedName>
</protein>
<evidence type="ECO:0000313" key="3">
    <source>
        <dbReference type="EMBL" id="WKW13879.1"/>
    </source>
</evidence>